<dbReference type="Gene3D" id="1.10.390.10">
    <property type="entry name" value="Neutral Protease Domain 2"/>
    <property type="match status" value="1"/>
</dbReference>
<feature type="binding site" evidence="2">
    <location>
        <position position="372"/>
    </location>
    <ligand>
        <name>Zn(2+)</name>
        <dbReference type="ChEBI" id="CHEBI:29105"/>
        <note>catalytic</note>
    </ligand>
</feature>
<dbReference type="InterPro" id="IPR042097">
    <property type="entry name" value="Aminopeptidase_N-like_N_sf"/>
</dbReference>
<feature type="binding site" evidence="2">
    <location>
        <position position="353"/>
    </location>
    <ligand>
        <name>Zn(2+)</name>
        <dbReference type="ChEBI" id="CHEBI:29105"/>
        <note>catalytic</note>
    </ligand>
</feature>
<keyword evidence="2" id="KW-0479">Metal-binding</keyword>
<name>A0A6N7XJ61_9FIRM</name>
<evidence type="ECO:0000313" key="4">
    <source>
        <dbReference type="EMBL" id="MSU01636.1"/>
    </source>
</evidence>
<protein>
    <submittedName>
        <fullName evidence="4">M1 family metallopeptidase</fullName>
    </submittedName>
</protein>
<feature type="active site" description="Proton acceptor" evidence="1">
    <location>
        <position position="350"/>
    </location>
</feature>
<accession>A0A6N7XJ61</accession>
<feature type="binding site" evidence="2">
    <location>
        <position position="349"/>
    </location>
    <ligand>
        <name>Zn(2+)</name>
        <dbReference type="ChEBI" id="CHEBI:29105"/>
        <note>catalytic</note>
    </ligand>
</feature>
<keyword evidence="5" id="KW-1185">Reference proteome</keyword>
<evidence type="ECO:0000256" key="1">
    <source>
        <dbReference type="PIRSR" id="PIRSR634015-1"/>
    </source>
</evidence>
<dbReference type="Pfam" id="PF01433">
    <property type="entry name" value="Peptidase_M1"/>
    <property type="match status" value="1"/>
</dbReference>
<dbReference type="InterPro" id="IPR014782">
    <property type="entry name" value="Peptidase_M1_dom"/>
</dbReference>
<keyword evidence="2" id="KW-0862">Zinc</keyword>
<comment type="cofactor">
    <cofactor evidence="2">
        <name>Zn(2+)</name>
        <dbReference type="ChEBI" id="CHEBI:29105"/>
    </cofactor>
    <text evidence="2">Binds 1 zinc ion per subunit.</text>
</comment>
<dbReference type="AlphaFoldDB" id="A0A6N7XJ61"/>
<dbReference type="CDD" id="cd09604">
    <property type="entry name" value="M1_APN_like"/>
    <property type="match status" value="1"/>
</dbReference>
<dbReference type="PANTHER" id="PTHR45726">
    <property type="entry name" value="LEUKOTRIENE A-4 HYDROLASE"/>
    <property type="match status" value="1"/>
</dbReference>
<dbReference type="EMBL" id="VUNQ01000017">
    <property type="protein sequence ID" value="MSU01636.1"/>
    <property type="molecule type" value="Genomic_DNA"/>
</dbReference>
<dbReference type="InterPro" id="IPR034015">
    <property type="entry name" value="M1_LTA4H"/>
</dbReference>
<reference evidence="4 5" key="1">
    <citation type="submission" date="2019-09" db="EMBL/GenBank/DDBJ databases">
        <title>In-depth cultivation of the pig gut microbiome towards novel bacterial diversity and tailored functional studies.</title>
        <authorList>
            <person name="Wylensek D."/>
            <person name="Hitch T.C.A."/>
            <person name="Clavel T."/>
        </authorList>
    </citation>
    <scope>NUCLEOTIDE SEQUENCE [LARGE SCALE GENOMIC DNA]</scope>
    <source>
        <strain evidence="4 5">WCA3-693-APC-4?</strain>
    </source>
</reference>
<dbReference type="PANTHER" id="PTHR45726:SF3">
    <property type="entry name" value="LEUKOTRIENE A-4 HYDROLASE"/>
    <property type="match status" value="1"/>
</dbReference>
<dbReference type="PROSITE" id="PS51257">
    <property type="entry name" value="PROKAR_LIPOPROTEIN"/>
    <property type="match status" value="1"/>
</dbReference>
<proteinExistence type="predicted"/>
<gene>
    <name evidence="4" type="ORF">FYJ83_09180</name>
</gene>
<dbReference type="GO" id="GO:0008270">
    <property type="term" value="F:zinc ion binding"/>
    <property type="evidence" value="ECO:0007669"/>
    <property type="project" value="InterPro"/>
</dbReference>
<evidence type="ECO:0000313" key="5">
    <source>
        <dbReference type="Proteomes" id="UP000469523"/>
    </source>
</evidence>
<comment type="caution">
    <text evidence="4">The sequence shown here is derived from an EMBL/GenBank/DDBJ whole genome shotgun (WGS) entry which is preliminary data.</text>
</comment>
<dbReference type="SUPFAM" id="SSF63737">
    <property type="entry name" value="Leukotriene A4 hydrolase N-terminal domain"/>
    <property type="match status" value="1"/>
</dbReference>
<sequence length="500" mass="58155">MMKKFRLFVILLVFILLVSGCRQESGKLNQDTIVIKNLNGVKESTINKYKIDVDLDTESMTYKGKQTLMYTNNTDVDLEEVYFHLYPNAFKTLENAPILFNLGQNTNSLDYREGLIDIKKVSSGNKDLEWNIHSIDTILHVKLNETLKKGESTEIYLEYNVKLPTTKDRFGYHDKGINLGNWYPIVCVYDENGWNLDLYYKVGDPFYSEVSDYDVTITVPKEVVVASSGKILSEKVNKNKKTYKIEGKLIRDFAWAASKDFVVKEKKVEGTIVKVYSINNNSHMIDKTLEIGEQSLLTFNRIFGEYPYGVYSIVNTEFPSGMEYPGIVFISNDYFYKHLTNILEKVIVHETAHQWWYGLVGNNQVKEAWLDESLATYSELIYVNETRGEEEARNYYNENIRLGYEYGAQYRNIGNEVVNKPLDEFAGWDDYSILVYLRGAMFIDRIKNDFGEEALYEILNKYYERHKFHIATTEDFIKVCEEVTKTSFEPLVKEYLNGNK</sequence>
<organism evidence="4 5">
    <name type="scientific">Tissierella pigra</name>
    <dbReference type="NCBI Taxonomy" id="2607614"/>
    <lineage>
        <taxon>Bacteria</taxon>
        <taxon>Bacillati</taxon>
        <taxon>Bacillota</taxon>
        <taxon>Tissierellia</taxon>
        <taxon>Tissierellales</taxon>
        <taxon>Tissierellaceae</taxon>
        <taxon>Tissierella</taxon>
    </lineage>
</organism>
<dbReference type="InterPro" id="IPR027268">
    <property type="entry name" value="Peptidase_M4/M1_CTD_sf"/>
</dbReference>
<evidence type="ECO:0000259" key="3">
    <source>
        <dbReference type="Pfam" id="PF01433"/>
    </source>
</evidence>
<evidence type="ECO:0000256" key="2">
    <source>
        <dbReference type="PIRSR" id="PIRSR634015-3"/>
    </source>
</evidence>
<feature type="domain" description="Peptidase M1 membrane alanine aminopeptidase" evidence="3">
    <location>
        <begin position="289"/>
        <end position="494"/>
    </location>
</feature>
<feature type="active site" description="Proton donor" evidence="1">
    <location>
        <position position="436"/>
    </location>
</feature>
<dbReference type="GO" id="GO:0008237">
    <property type="term" value="F:metallopeptidase activity"/>
    <property type="evidence" value="ECO:0007669"/>
    <property type="project" value="InterPro"/>
</dbReference>
<dbReference type="Proteomes" id="UP000469523">
    <property type="component" value="Unassembled WGS sequence"/>
</dbReference>
<dbReference type="SUPFAM" id="SSF55486">
    <property type="entry name" value="Metalloproteases ('zincins'), catalytic domain"/>
    <property type="match status" value="1"/>
</dbReference>
<dbReference type="Gene3D" id="2.60.40.1730">
    <property type="entry name" value="tricorn interacting facor f3 domain"/>
    <property type="match status" value="1"/>
</dbReference>